<feature type="binding site" evidence="10">
    <location>
        <position position="234"/>
    </location>
    <ligand>
        <name>Mg(2+)</name>
        <dbReference type="ChEBI" id="CHEBI:18420"/>
    </ligand>
</feature>
<dbReference type="GO" id="GO:0046872">
    <property type="term" value="F:metal ion binding"/>
    <property type="evidence" value="ECO:0007669"/>
    <property type="project" value="UniProtKB-KW"/>
</dbReference>
<keyword evidence="2 10" id="KW-0963">Cytoplasm</keyword>
<feature type="binding site" evidence="10">
    <location>
        <position position="85"/>
    </location>
    <ligand>
        <name>(6S)-5-formyl-5,6,7,8-tetrahydrofolate</name>
        <dbReference type="ChEBI" id="CHEBI:57457"/>
    </ligand>
</feature>
<keyword evidence="7 10" id="KW-0460">Magnesium</keyword>
<comment type="similarity">
    <text evidence="1 10 11">Belongs to the TRAFAC class TrmE-Era-EngA-EngB-Septin-like GTPase superfamily. TrmE GTPase family.</text>
</comment>
<dbReference type="NCBIfam" id="TIGR00231">
    <property type="entry name" value="small_GTP"/>
    <property type="match status" value="1"/>
</dbReference>
<evidence type="ECO:0000256" key="11">
    <source>
        <dbReference type="RuleBase" id="RU003313"/>
    </source>
</evidence>
<dbReference type="GO" id="GO:0002098">
    <property type="term" value="P:tRNA wobble uridine modification"/>
    <property type="evidence" value="ECO:0007669"/>
    <property type="project" value="TreeGrafter"/>
</dbReference>
<proteinExistence type="inferred from homology"/>
<dbReference type="InterPro" id="IPR027266">
    <property type="entry name" value="TrmE/GcvT-like"/>
</dbReference>
<dbReference type="PANTHER" id="PTHR42714">
    <property type="entry name" value="TRNA MODIFICATION GTPASE GTPBP3"/>
    <property type="match status" value="1"/>
</dbReference>
<feature type="binding site" evidence="10">
    <location>
        <position position="251"/>
    </location>
    <ligand>
        <name>K(+)</name>
        <dbReference type="ChEBI" id="CHEBI:29103"/>
    </ligand>
</feature>
<keyword evidence="5 10" id="KW-0547">Nucleotide-binding</keyword>
<evidence type="ECO:0000256" key="2">
    <source>
        <dbReference type="ARBA" id="ARBA00022490"/>
    </source>
</evidence>
<evidence type="ECO:0000256" key="3">
    <source>
        <dbReference type="ARBA" id="ARBA00022694"/>
    </source>
</evidence>
<dbReference type="EC" id="3.6.-.-" evidence="10"/>
<gene>
    <name evidence="13" type="primary">mnmE_2</name>
    <name evidence="10" type="synonym">mnmE</name>
    <name evidence="10" type="synonym">trmE</name>
    <name evidence="13" type="ORF">Psch_03866</name>
</gene>
<keyword evidence="6 10" id="KW-0378">Hydrolase</keyword>
<dbReference type="InterPro" id="IPR027417">
    <property type="entry name" value="P-loop_NTPase"/>
</dbReference>
<evidence type="ECO:0000256" key="6">
    <source>
        <dbReference type="ARBA" id="ARBA00022801"/>
    </source>
</evidence>
<evidence type="ECO:0000313" key="13">
    <source>
        <dbReference type="EMBL" id="TEB04144.1"/>
    </source>
</evidence>
<evidence type="ECO:0000256" key="4">
    <source>
        <dbReference type="ARBA" id="ARBA00022723"/>
    </source>
</evidence>
<dbReference type="NCBIfam" id="TIGR00450">
    <property type="entry name" value="mnmE_trmE_thdF"/>
    <property type="match status" value="1"/>
</dbReference>
<dbReference type="NCBIfam" id="NF003661">
    <property type="entry name" value="PRK05291.1-3"/>
    <property type="match status" value="1"/>
</dbReference>
<keyword evidence="14" id="KW-1185">Reference proteome</keyword>
<reference evidence="13 14" key="1">
    <citation type="journal article" date="2018" name="Environ. Microbiol.">
        <title>Novel energy conservation strategies and behaviour of Pelotomaculum schinkii driving syntrophic propionate catabolism.</title>
        <authorList>
            <person name="Hidalgo-Ahumada C.A.P."/>
            <person name="Nobu M.K."/>
            <person name="Narihiro T."/>
            <person name="Tamaki H."/>
            <person name="Liu W.T."/>
            <person name="Kamagata Y."/>
            <person name="Stams A.J.M."/>
            <person name="Imachi H."/>
            <person name="Sousa D.Z."/>
        </authorList>
    </citation>
    <scope>NUCLEOTIDE SEQUENCE [LARGE SCALE GENOMIC DNA]</scope>
    <source>
        <strain evidence="13 14">HH</strain>
    </source>
</reference>
<comment type="subcellular location">
    <subcellularLocation>
        <location evidence="10">Cytoplasm</location>
    </subcellularLocation>
</comment>
<feature type="binding site" evidence="10">
    <location>
        <position position="22"/>
    </location>
    <ligand>
        <name>(6S)-5-formyl-5,6,7,8-tetrahydrofolate</name>
        <dbReference type="ChEBI" id="CHEBI:57457"/>
    </ligand>
</feature>
<dbReference type="PANTHER" id="PTHR42714:SF2">
    <property type="entry name" value="TRNA MODIFICATION GTPASE GTPBP3, MITOCHONDRIAL"/>
    <property type="match status" value="1"/>
</dbReference>
<feature type="binding site" evidence="10">
    <location>
        <position position="255"/>
    </location>
    <ligand>
        <name>Mg(2+)</name>
        <dbReference type="ChEBI" id="CHEBI:18420"/>
    </ligand>
</feature>
<dbReference type="InterPro" id="IPR006073">
    <property type="entry name" value="GTP-bd"/>
</dbReference>
<dbReference type="InterPro" id="IPR031168">
    <property type="entry name" value="G_TrmE"/>
</dbReference>
<dbReference type="GO" id="GO:0003924">
    <property type="term" value="F:GTPase activity"/>
    <property type="evidence" value="ECO:0007669"/>
    <property type="project" value="UniProtKB-UniRule"/>
</dbReference>
<dbReference type="SUPFAM" id="SSF116878">
    <property type="entry name" value="TrmE connector domain"/>
    <property type="match status" value="1"/>
</dbReference>
<evidence type="ECO:0000256" key="10">
    <source>
        <dbReference type="HAMAP-Rule" id="MF_00379"/>
    </source>
</evidence>
<dbReference type="Pfam" id="PF12631">
    <property type="entry name" value="MnmE_helical"/>
    <property type="match status" value="1"/>
</dbReference>
<dbReference type="GO" id="GO:0030488">
    <property type="term" value="P:tRNA methylation"/>
    <property type="evidence" value="ECO:0007669"/>
    <property type="project" value="TreeGrafter"/>
</dbReference>
<dbReference type="FunFam" id="3.30.1360.120:FF:000003">
    <property type="entry name" value="tRNA modification GTPase MnmE"/>
    <property type="match status" value="1"/>
</dbReference>
<dbReference type="Proteomes" id="UP000298324">
    <property type="component" value="Unassembled WGS sequence"/>
</dbReference>
<protein>
    <recommendedName>
        <fullName evidence="10">tRNA modification GTPase MnmE</fullName>
        <ecNumber evidence="10">3.6.-.-</ecNumber>
    </recommendedName>
</protein>
<evidence type="ECO:0000256" key="1">
    <source>
        <dbReference type="ARBA" id="ARBA00011043"/>
    </source>
</evidence>
<keyword evidence="4 10" id="KW-0479">Metal-binding</keyword>
<dbReference type="PROSITE" id="PS51709">
    <property type="entry name" value="G_TRME"/>
    <property type="match status" value="1"/>
</dbReference>
<dbReference type="HAMAP" id="MF_00379">
    <property type="entry name" value="GTPase_MnmE"/>
    <property type="match status" value="1"/>
</dbReference>
<evidence type="ECO:0000256" key="7">
    <source>
        <dbReference type="ARBA" id="ARBA00022842"/>
    </source>
</evidence>
<feature type="binding site" evidence="10">
    <location>
        <position position="230"/>
    </location>
    <ligand>
        <name>K(+)</name>
        <dbReference type="ChEBI" id="CHEBI:29103"/>
    </ligand>
</feature>
<evidence type="ECO:0000256" key="8">
    <source>
        <dbReference type="ARBA" id="ARBA00022958"/>
    </source>
</evidence>
<evidence type="ECO:0000313" key="14">
    <source>
        <dbReference type="Proteomes" id="UP000298324"/>
    </source>
</evidence>
<dbReference type="Gene3D" id="3.30.1360.120">
    <property type="entry name" value="Probable tRNA modification gtpase trme, domain 1"/>
    <property type="match status" value="1"/>
</dbReference>
<dbReference type="EMBL" id="QFGA01000004">
    <property type="protein sequence ID" value="TEB04144.1"/>
    <property type="molecule type" value="Genomic_DNA"/>
</dbReference>
<feature type="binding site" evidence="10">
    <location>
        <position position="459"/>
    </location>
    <ligand>
        <name>(6S)-5-formyl-5,6,7,8-tetrahydrofolate</name>
        <dbReference type="ChEBI" id="CHEBI:57457"/>
    </ligand>
</feature>
<dbReference type="InterPro" id="IPR018948">
    <property type="entry name" value="GTP-bd_TrmE_N"/>
</dbReference>
<evidence type="ECO:0000256" key="5">
    <source>
        <dbReference type="ARBA" id="ARBA00022741"/>
    </source>
</evidence>
<comment type="function">
    <text evidence="10">Exhibits a very high intrinsic GTPase hydrolysis rate. Involved in the addition of a carboxymethylaminomethyl (cmnm) group at the wobble position (U34) of certain tRNAs, forming tRNA-cmnm(5)s(2)U34.</text>
</comment>
<dbReference type="InterPro" id="IPR025867">
    <property type="entry name" value="MnmE_helical"/>
</dbReference>
<sequence>MYEDTIAAIATPLGEGGIGIVRVSGPEAVEIAKLIFRAKNKNWTAAGSHHLFYGHIVDREGVVVDEALLSYMQAPYTYTREDIVEINCHGGIVPLRRVLELVLGCGARLAEPGEFSKRAFLNGRLDLAQAESVIDIIRARTDAGLKLAVSQLRGELSRHIFSLQHKLLGLLAQLEAVVDFPEEGLEESAAAEIMVISKDLLSEIEQLIKGAETGKIYREGISTVIIGRPNVGKSSLLNAMLREDRAIVTEIPGTTRDIIEEILNIRGIPLKIIDTAGLRETEDEVEKIGVARTRDSIGRADLILLVLDAARGLAGGDRSIIESIGEKKSIILLNKVDVAEIKIEQGEVESLAPGSPVLWISAEQGTGLSELEDTIVDMVLGGRAPSSDTVLVASLRHKQALEKAASHLAEAINGIHGKLPLDMVSIDLRSAWENLGEITGSTSTEDLLDRIFADFCIGK</sequence>
<feature type="binding site" evidence="10">
    <location>
        <begin position="249"/>
        <end position="255"/>
    </location>
    <ligand>
        <name>GTP</name>
        <dbReference type="ChEBI" id="CHEBI:37565"/>
    </ligand>
</feature>
<comment type="caution">
    <text evidence="10">Lacks conserved residue(s) required for the propagation of feature annotation.</text>
</comment>
<dbReference type="FunFam" id="3.40.50.300:FF:000494">
    <property type="entry name" value="tRNA modification GTPase MnmE"/>
    <property type="match status" value="1"/>
</dbReference>
<dbReference type="GO" id="GO:0042802">
    <property type="term" value="F:identical protein binding"/>
    <property type="evidence" value="ECO:0007669"/>
    <property type="project" value="UniProtKB-ARBA"/>
</dbReference>
<feature type="binding site" evidence="10">
    <location>
        <position position="249"/>
    </location>
    <ligand>
        <name>K(+)</name>
        <dbReference type="ChEBI" id="CHEBI:29103"/>
    </ligand>
</feature>
<dbReference type="Pfam" id="PF10396">
    <property type="entry name" value="TrmE_N"/>
    <property type="match status" value="1"/>
</dbReference>
<dbReference type="CDD" id="cd04164">
    <property type="entry name" value="trmE"/>
    <property type="match status" value="1"/>
</dbReference>
<keyword evidence="8 10" id="KW-0630">Potassium</keyword>
<feature type="binding site" evidence="10">
    <location>
        <position position="254"/>
    </location>
    <ligand>
        <name>K(+)</name>
        <dbReference type="ChEBI" id="CHEBI:29103"/>
    </ligand>
</feature>
<comment type="subunit">
    <text evidence="10">Homodimer. Heterotetramer of two MnmE and two MnmG subunits.</text>
</comment>
<dbReference type="AlphaFoldDB" id="A0A4Y7R560"/>
<comment type="caution">
    <text evidence="13">The sequence shown here is derived from an EMBL/GenBank/DDBJ whole genome shotgun (WGS) entry which is preliminary data.</text>
</comment>
<feature type="binding site" evidence="10">
    <location>
        <begin position="274"/>
        <end position="277"/>
    </location>
    <ligand>
        <name>GTP</name>
        <dbReference type="ChEBI" id="CHEBI:37565"/>
    </ligand>
</feature>
<dbReference type="Gene3D" id="3.40.50.300">
    <property type="entry name" value="P-loop containing nucleotide triphosphate hydrolases"/>
    <property type="match status" value="1"/>
</dbReference>
<dbReference type="InterPro" id="IPR027368">
    <property type="entry name" value="MnmE_dom2"/>
</dbReference>
<evidence type="ECO:0000256" key="9">
    <source>
        <dbReference type="ARBA" id="ARBA00023134"/>
    </source>
</evidence>
<keyword evidence="3 10" id="KW-0819">tRNA processing</keyword>
<dbReference type="SUPFAM" id="SSF52540">
    <property type="entry name" value="P-loop containing nucleoside triphosphate hydrolases"/>
    <property type="match status" value="1"/>
</dbReference>
<dbReference type="GO" id="GO:0005525">
    <property type="term" value="F:GTP binding"/>
    <property type="evidence" value="ECO:0007669"/>
    <property type="project" value="UniProtKB-UniRule"/>
</dbReference>
<accession>A0A4Y7R560</accession>
<comment type="cofactor">
    <cofactor evidence="10">
        <name>K(+)</name>
        <dbReference type="ChEBI" id="CHEBI:29103"/>
    </cofactor>
    <text evidence="10">Binds 1 potassium ion per subunit.</text>
</comment>
<dbReference type="InterPro" id="IPR004520">
    <property type="entry name" value="GTPase_MnmE"/>
</dbReference>
<feature type="binding site" evidence="10">
    <location>
        <position position="124"/>
    </location>
    <ligand>
        <name>(6S)-5-formyl-5,6,7,8-tetrahydrofolate</name>
        <dbReference type="ChEBI" id="CHEBI:57457"/>
    </ligand>
</feature>
<name>A0A4Y7R560_9FIRM</name>
<dbReference type="RefSeq" id="WP_134216809.1">
    <property type="nucleotide sequence ID" value="NZ_QFGA01000004.1"/>
</dbReference>
<dbReference type="Pfam" id="PF01926">
    <property type="entry name" value="MMR_HSR1"/>
    <property type="match status" value="1"/>
</dbReference>
<dbReference type="CDD" id="cd14858">
    <property type="entry name" value="TrmE_N"/>
    <property type="match status" value="1"/>
</dbReference>
<feature type="domain" description="TrmE-type G" evidence="12">
    <location>
        <begin position="220"/>
        <end position="380"/>
    </location>
</feature>
<evidence type="ECO:0000259" key="12">
    <source>
        <dbReference type="PROSITE" id="PS51709"/>
    </source>
</evidence>
<keyword evidence="9 10" id="KW-0342">GTP-binding</keyword>
<dbReference type="InterPro" id="IPR005225">
    <property type="entry name" value="Small_GTP-bd"/>
</dbReference>
<feature type="binding site" evidence="10">
    <location>
        <begin position="230"/>
        <end position="235"/>
    </location>
    <ligand>
        <name>GTP</name>
        <dbReference type="ChEBI" id="CHEBI:37565"/>
    </ligand>
</feature>
<organism evidence="13 14">
    <name type="scientific">Pelotomaculum schinkii</name>
    <dbReference type="NCBI Taxonomy" id="78350"/>
    <lineage>
        <taxon>Bacteria</taxon>
        <taxon>Bacillati</taxon>
        <taxon>Bacillota</taxon>
        <taxon>Clostridia</taxon>
        <taxon>Eubacteriales</taxon>
        <taxon>Desulfotomaculaceae</taxon>
        <taxon>Pelotomaculum</taxon>
    </lineage>
</organism>
<dbReference type="GO" id="GO:0005829">
    <property type="term" value="C:cytosol"/>
    <property type="evidence" value="ECO:0007669"/>
    <property type="project" value="TreeGrafter"/>
</dbReference>
<dbReference type="Gene3D" id="1.20.120.430">
    <property type="entry name" value="tRNA modification GTPase MnmE domain 2"/>
    <property type="match status" value="1"/>
</dbReference>